<dbReference type="PANTHER" id="PTHR45527">
    <property type="entry name" value="NONRIBOSOMAL PEPTIDE SYNTHETASE"/>
    <property type="match status" value="1"/>
</dbReference>
<keyword evidence="6" id="KW-0808">Transferase</keyword>
<name>A0A0E4CZ46_9BACL</name>
<dbReference type="SUPFAM" id="SSF56801">
    <property type="entry name" value="Acetyl-CoA synthetase-like"/>
    <property type="match status" value="2"/>
</dbReference>
<dbReference type="InterPro" id="IPR015422">
    <property type="entry name" value="PyrdxlP-dep_Trfase_small"/>
</dbReference>
<dbReference type="GO" id="GO:0006633">
    <property type="term" value="P:fatty acid biosynthetic process"/>
    <property type="evidence" value="ECO:0007669"/>
    <property type="project" value="InterPro"/>
</dbReference>
<dbReference type="CDD" id="cd00610">
    <property type="entry name" value="OAT_like"/>
    <property type="match status" value="1"/>
</dbReference>
<evidence type="ECO:0000256" key="7">
    <source>
        <dbReference type="ARBA" id="ARBA00022737"/>
    </source>
</evidence>
<dbReference type="InterPro" id="IPR006162">
    <property type="entry name" value="Ppantetheine_attach_site"/>
</dbReference>
<dbReference type="InterPro" id="IPR001242">
    <property type="entry name" value="Condensation_dom"/>
</dbReference>
<evidence type="ECO:0000256" key="8">
    <source>
        <dbReference type="ARBA" id="ARBA00022898"/>
    </source>
</evidence>
<gene>
    <name evidence="14" type="ORF">PRIO_5745</name>
</gene>
<evidence type="ECO:0000256" key="9">
    <source>
        <dbReference type="ARBA" id="ARBA00023194"/>
    </source>
</evidence>
<dbReference type="InterPro" id="IPR015421">
    <property type="entry name" value="PyrdxlP-dep_Trfase_major"/>
</dbReference>
<dbReference type="Pfam" id="PF02801">
    <property type="entry name" value="Ketoacyl-synt_C"/>
    <property type="match status" value="1"/>
</dbReference>
<dbReference type="InterPro" id="IPR045851">
    <property type="entry name" value="AMP-bd_C_sf"/>
</dbReference>
<dbReference type="KEGG" id="pri:PRIO_5745"/>
<dbReference type="GO" id="GO:0043041">
    <property type="term" value="P:amino acid activation for nonribosomal peptide biosynthetic process"/>
    <property type="evidence" value="ECO:0007669"/>
    <property type="project" value="TreeGrafter"/>
</dbReference>
<dbReference type="Pfam" id="PF13193">
    <property type="entry name" value="AMP-binding_C"/>
    <property type="match status" value="1"/>
</dbReference>
<feature type="domain" description="Carrier" evidence="12">
    <location>
        <begin position="3005"/>
        <end position="3079"/>
    </location>
</feature>
<dbReference type="Gene3D" id="3.30.559.30">
    <property type="entry name" value="Nonribosomal peptide synthetase, condensation domain"/>
    <property type="match status" value="4"/>
</dbReference>
<feature type="domain" description="Carrier" evidence="12">
    <location>
        <begin position="1967"/>
        <end position="2042"/>
    </location>
</feature>
<comment type="similarity">
    <text evidence="2">Belongs to the ATP-dependent AMP-binding enzyme family.</text>
</comment>
<evidence type="ECO:0000256" key="5">
    <source>
        <dbReference type="ARBA" id="ARBA00022598"/>
    </source>
</evidence>
<dbReference type="Pfam" id="PF00109">
    <property type="entry name" value="ketoacyl-synt"/>
    <property type="match status" value="1"/>
</dbReference>
<evidence type="ECO:0000256" key="6">
    <source>
        <dbReference type="ARBA" id="ARBA00022679"/>
    </source>
</evidence>
<dbReference type="InterPro" id="IPR009081">
    <property type="entry name" value="PP-bd_ACP"/>
</dbReference>
<dbReference type="SUPFAM" id="SSF53901">
    <property type="entry name" value="Thiolase-like"/>
    <property type="match status" value="1"/>
</dbReference>
<dbReference type="PROSITE" id="PS00012">
    <property type="entry name" value="PHOSPHOPANTETHEINE"/>
    <property type="match status" value="1"/>
</dbReference>
<dbReference type="PROSITE" id="PS00606">
    <property type="entry name" value="KS3_1"/>
    <property type="match status" value="1"/>
</dbReference>
<dbReference type="CDD" id="cd19543">
    <property type="entry name" value="DCL_NRPS"/>
    <property type="match status" value="1"/>
</dbReference>
<keyword evidence="3" id="KW-0596">Phosphopantetheine</keyword>
<feature type="region of interest" description="Disordered" evidence="11">
    <location>
        <begin position="1297"/>
        <end position="1323"/>
    </location>
</feature>
<evidence type="ECO:0000256" key="3">
    <source>
        <dbReference type="ARBA" id="ARBA00022450"/>
    </source>
</evidence>
<dbReference type="Gene3D" id="1.10.1240.100">
    <property type="match status" value="1"/>
</dbReference>
<dbReference type="CDD" id="cd00833">
    <property type="entry name" value="PKS"/>
    <property type="match status" value="1"/>
</dbReference>
<dbReference type="SUPFAM" id="SSF52777">
    <property type="entry name" value="CoA-dependent acyltransferases"/>
    <property type="match status" value="8"/>
</dbReference>
<dbReference type="GO" id="GO:0030170">
    <property type="term" value="F:pyridoxal phosphate binding"/>
    <property type="evidence" value="ECO:0007669"/>
    <property type="project" value="InterPro"/>
</dbReference>
<dbReference type="InterPro" id="IPR005814">
    <property type="entry name" value="Aminotrans_3"/>
</dbReference>
<dbReference type="Pfam" id="PF00202">
    <property type="entry name" value="Aminotran_3"/>
    <property type="match status" value="1"/>
</dbReference>
<dbReference type="SUPFAM" id="SSF53383">
    <property type="entry name" value="PLP-dependent transferases"/>
    <property type="match status" value="1"/>
</dbReference>
<dbReference type="PATRIC" id="fig|1073571.4.peg.6168"/>
<dbReference type="InterPro" id="IPR010060">
    <property type="entry name" value="NRPS_synth"/>
</dbReference>
<evidence type="ECO:0000256" key="4">
    <source>
        <dbReference type="ARBA" id="ARBA00022553"/>
    </source>
</evidence>
<dbReference type="Pfam" id="PF22621">
    <property type="entry name" value="CurL-like_PKS_C"/>
    <property type="match status" value="1"/>
</dbReference>
<dbReference type="SMART" id="SM00823">
    <property type="entry name" value="PKS_PP"/>
    <property type="match status" value="3"/>
</dbReference>
<evidence type="ECO:0000256" key="1">
    <source>
        <dbReference type="ARBA" id="ARBA00001957"/>
    </source>
</evidence>
<dbReference type="Pfam" id="PF00550">
    <property type="entry name" value="PP-binding"/>
    <property type="match status" value="3"/>
</dbReference>
<dbReference type="GO" id="GO:0017000">
    <property type="term" value="P:antibiotic biosynthetic process"/>
    <property type="evidence" value="ECO:0007669"/>
    <property type="project" value="UniProtKB-KW"/>
</dbReference>
<keyword evidence="8" id="KW-0663">Pyridoxal phosphate</keyword>
<dbReference type="InterPro" id="IPR023213">
    <property type="entry name" value="CAT-like_dom_sf"/>
</dbReference>
<dbReference type="InterPro" id="IPR020806">
    <property type="entry name" value="PKS_PP-bd"/>
</dbReference>
<dbReference type="InterPro" id="IPR016039">
    <property type="entry name" value="Thiolase-like"/>
</dbReference>
<dbReference type="FunFam" id="1.10.1200.10:FF:000005">
    <property type="entry name" value="Nonribosomal peptide synthetase 1"/>
    <property type="match status" value="2"/>
</dbReference>
<dbReference type="CDD" id="cd19534">
    <property type="entry name" value="E_NRPS"/>
    <property type="match status" value="1"/>
</dbReference>
<dbReference type="CDD" id="cd19531">
    <property type="entry name" value="LCL_NRPS-like"/>
    <property type="match status" value="2"/>
</dbReference>
<dbReference type="RefSeq" id="WP_020433407.1">
    <property type="nucleotide sequence ID" value="NZ_AGBD01001693.1"/>
</dbReference>
<dbReference type="GO" id="GO:0008483">
    <property type="term" value="F:transaminase activity"/>
    <property type="evidence" value="ECO:0007669"/>
    <property type="project" value="InterPro"/>
</dbReference>
<dbReference type="Gene3D" id="3.40.47.10">
    <property type="match status" value="1"/>
</dbReference>
<dbReference type="HOGENOM" id="CLU_000022_21_1_9"/>
<dbReference type="PROSITE" id="PS00600">
    <property type="entry name" value="AA_TRANSFER_CLASS_3"/>
    <property type="match status" value="1"/>
</dbReference>
<dbReference type="Gene3D" id="3.90.1150.10">
    <property type="entry name" value="Aspartate Aminotransferase, domain 1"/>
    <property type="match status" value="1"/>
</dbReference>
<feature type="domain" description="Carrier" evidence="12">
    <location>
        <begin position="644"/>
        <end position="722"/>
    </location>
</feature>
<dbReference type="Pfam" id="PF00501">
    <property type="entry name" value="AMP-binding"/>
    <property type="match status" value="1"/>
</dbReference>
<keyword evidence="7" id="KW-0677">Repeat</keyword>
<keyword evidence="4" id="KW-0597">Phosphoprotein</keyword>
<proteinExistence type="inferred from homology"/>
<dbReference type="InterPro" id="IPR049704">
    <property type="entry name" value="Aminotrans_3_PPA_site"/>
</dbReference>
<evidence type="ECO:0000256" key="11">
    <source>
        <dbReference type="SAM" id="MobiDB-lite"/>
    </source>
</evidence>
<dbReference type="Gene3D" id="3.40.50.980">
    <property type="match status" value="2"/>
</dbReference>
<evidence type="ECO:0000313" key="14">
    <source>
        <dbReference type="EMBL" id="CQR58132.1"/>
    </source>
</evidence>
<dbReference type="InterPro" id="IPR020845">
    <property type="entry name" value="AMP-binding_CS"/>
</dbReference>
<reference evidence="15" key="1">
    <citation type="submission" date="2015-03" db="EMBL/GenBank/DDBJ databases">
        <authorList>
            <person name="Wibberg D."/>
        </authorList>
    </citation>
    <scope>NUCLEOTIDE SEQUENCE [LARGE SCALE GENOMIC DNA]</scope>
</reference>
<dbReference type="Gene3D" id="3.30.559.10">
    <property type="entry name" value="Chloramphenicol acetyltransferase-like domain"/>
    <property type="match status" value="4"/>
</dbReference>
<dbReference type="GO" id="GO:0031177">
    <property type="term" value="F:phosphopantetheine binding"/>
    <property type="evidence" value="ECO:0007669"/>
    <property type="project" value="InterPro"/>
</dbReference>
<evidence type="ECO:0000259" key="12">
    <source>
        <dbReference type="PROSITE" id="PS50075"/>
    </source>
</evidence>
<dbReference type="Gene3D" id="2.30.38.10">
    <property type="entry name" value="Luciferase, Domain 3"/>
    <property type="match status" value="1"/>
</dbReference>
<dbReference type="Gene3D" id="3.30.300.30">
    <property type="match status" value="2"/>
</dbReference>
<evidence type="ECO:0000256" key="10">
    <source>
        <dbReference type="ARBA" id="ARBA00023268"/>
    </source>
</evidence>
<dbReference type="InterPro" id="IPR025110">
    <property type="entry name" value="AMP-bd_C"/>
</dbReference>
<sequence>MIKKLLDIPEEKAINLLVQVESACNNDIAIIGMAVKLPSAENIDQFWDNLCAGRDHISEFPEKRRSDVEQYLKFCGAAESPGFIQGGYLEEIDKFDYSFFRITPKEASLMDPYQRLFLETAWTAIENSGYGGERLTGSRTGVYVGSGGEHEYRQMIEKADPDSFVPSVAGNLSPVTASRISYMLDLKGPSLMVDTACSSSLVAVHLACQSIMNNDCEMAIAGGIQLDLFPLQDQPKVGIESPTFKVKAFDDRADGTVKGEGVGAVVLKPLAKALQDGDHIYATIKGSSANQDGKSIGITSPNVIAQESLILNAWKQARVEPESITYIETHGTGTKIGDPIEVDGIQRAFSRYTDKKQFCAIGSVKTNIGHLYYAAGIISVIKAALSLHNKKIPGTLHFEKPNKNINFIDSPVYPNTGLADWNPAGFSRRCGVSSFGMSGTNCHVVLEEAPLRKDSPIKVDQRPAALTLSAQNPLSLEKIIGDYINYLAGADAAEFRDICYTSNIGRGHYSYRLAIIAENLEDLITKLNRVSLSPDYFETGKGGIYSHSSLANSGAWEQSGSGMPEPGSEFLHSLCSSYANGEGTDWTVVYTGERRRIVPLPTYPFERKRCWIRLPDTRQKHHEEPAMALNFNRKEALSNMYHNENKRHVINSLKNIFSEVSGLEPDDINIHTNLLEMGLDSILLTSSRHAIKEQFDIDVPMRMFFEQLSSIDSIGDYLVSLIPLDAGPEPSGYQEAAAAVGIQEQAAAIQMPLMDRQASQREESSCKSPANLSAVESVMEKQLQVMSQQLELLHALGTREEEPSTLGQAGRLKAVQPLQAGTRSKGHSPDPEAANETKRAFVPYQHIPLKASTNFSAMQQQFLDSFISAYTHKTAGSQKHTDDYRYVLANNRNVAGFRPYWKDIVYQIVVDHSSGSRIWDIDGNEYVDLTMGFGVNLFGHNVPFINDEIQREVERGMAVGPISQTAGEVAALICKFTGTDRTAFFNSGTEAVMVALRLARAATGRSKVVLFSGSYHGTFDGVLAMGGSVKAGAQPIAPGINHNMVEDIIVLNYGTGEALEIIEAHANELAAVLVEPVQSRRPDLQPVEFLKKIREITSMSGTALIFDEVITGFRMHPGGAQALFDIKADLATYGKVIGGGLPIGVVAGTDRFMNGIDGGAWKFHDDSQPAHEERRTFVAGTFCQHPLAMNAALAVLTHLERMGPELQANLNFRTARLAGELNTYFREQNVPVDVVHFGSLFRFVLRGDLELFYYLLLNKGLYIWEGRNCFISTAHTDEDIQYIVDAVKQSIGEMQAAGFLPGPDNRPRGGYQPKPLPSGPARESLTRAPQVLKLTEEQQQISLVIHSNDTHGVVHHETVGLYLRGELNKAALETAYHKVLNRHESLRSTISADGNEQIVASHANADIFFADILADYSALGDEAINQALLKENAAAFDSVMGPLIRLRVLATARHEYLLALSAHHIIADGWSLIVFLQELAALYSTECTGTRSLLPTPTPFSDYAIWQKRMLESQPKEKAAAYWKNKFSVQTPAFELPSFRIRDAAGVRKGSRHRYVLDIPLTAKLKAVSQSMKVSLFTVLLSAYKVLLYRISNHKELVVGIPTAGQMQMGQKHLVGYCLNILPFSTTINPEMTFREYLSYMMEELLELYEYQDYSYASLMKELHSLDGSVHPPQINTMFNMDKSLETPDFTGMDVELLQSPVSYSKYDLSMNIVELDHELMIDFEYDPNLFDTQIITGWANYFNRILLAVLQPDRKLQEISLLSLEEEKILRTRGTEQAAALRAELDKYGVSWDEADIFVILDKDMHPSPVGVPGEVYLARLTEPSLLAEQPSTSTGIMAMYTADFEIKVIGHHSRLMSQNGRMINLDTIQEQLVLHPLIGHAAVTVKPSGTFQRDQKILAYITPRGTSIPKVREIKKFLLSRIPGNFIPSAFMVLDEIPLNSKGGINERLLPAFDEDKALREEIMLPENETEERLAEIWRNVLNLELVNTNDDFFELGGNSLKASLLAFSIQKEFSTDISLRMLFEHPTVKGLAKAINGAGKSFLPEITPLGKKDWYPQSSSQKRLFAIEQMGGAGTAYNITGILHVEGKLDPGRMEEAFQRLVKRHEPLRTSFELLHDEPVQVIHDDIPFSISYSIAEDEDEPELVKRFILPFSLNQAPLFRVHIVSRSDHEHIVIMDMHHIIADGISANILCNDLISLYSGENLPGLEVQYKDYTALHNEMLSNERIRQQGEYWQQLLSDDIPSLTLPLDFPRPPVQSFDGACYSVTLDSDLTRGLKVLSNRLKTTLYTLLLASYNILLSKYSNQEDIVIGSPVAGRFNYSTNNMVGMFVNTLAMRNQPAKHKTFQEFLLEVKENTLEAFENQDYPFEELISKLGIERDISRNPVFDVMFVLQSLDLAVPDVHLDDIRLNGYEFKNDVAKFDLILEVIENTENLTLNFEYCAKLFQESTIIRMSERFLRILTTVVENCNVLLSDIDLLPKEETDRLIYTFNDTATAYPGGKTVYQLFEEQAARTPGAVALVHQGESITYEHFNRKTNQMARMLRSKGVKPDTTVGILMEHSFELIISMFAVMKAGGAYVPIDPTYPSERINFIIKDSNLEIMLTHKGLAEKCQFQGEFIDAASSKWYCGDDSNPVSVNSPDDLAYIIYTSGSTGLPKGVMTRHQGLTNYVWWGDKTYVHGEAVDFPLYSSIAFDLSVTLIYIPLISGNKVFIYSGVSYESLLEAVVIDNQVDFIMLTPSHLKILGEYDLSRLKIRKFIIGGEAFDPFYAKKFFSRLAEDVEVYNVYGPTETTVACTFYRYYPDKDLRNPVPIGGPIFNVQLYVVDQNGKLQGIGIPGELCIAGDGVSRGYLNREELTREKFVPDPFQTSGMMYRTGDLVRMLQDGNVEFLGRMDDQVKIRGHRIELGEIENQLVKQPGVNKAAVIISTGPTDSRYLCAYYTADFPMNSELLRESLSRLLPRHMVPSFFVQMKSIPLTASGKVDRKKLPDSFESFQMEDAYSAPQNFIEEKLALVWEEVLGINKVGTSNSFIKLGGDSIKAIQIVSRLKKYGLSLEVKELFLHQNIKGISPFVKQNIKRHNQGTIEGPVKLTAIQKWFFEQNFAEMHHWNQSILLHNERFDVQFIRQAFQRITEHHDALRMVYRHTGQAGVEQSNRGLAGELFSLEVTDLTGCDDHTDLMHAGIKTIQKGIDLEKGPLLKLGLYQTTNGDYLAIVIHHLVVDGVSWRIILDDFASCYLSLDNGEEAGLIEKSDSYQKWAEALEVYANSPKLLQELAYWTDVNRIAVPALPKDSEAGNGKIKDRYQTKTVLSEKETTNLLRHAGDAYQTETLDLLLAALGAAIKGWANVDRVRINMEGHGREALIQDLDITRTVGWFTSTYPLVLELANSHELPLHIMTTKETIRQTPNKGMGYQVLKYLTSPELRAAVDFNVMPEISFNYLGQFGNEASYGTFEICNTFMESTESPESHRPYAIDINAMIVGNRVEIRVDYNPGQFNEATMSRFAELLLNSLKLIISHCTREERIQRSPSDLTYKKLTFEELDDLNRLYPGGITDVYTMTPMQESMLFHALKNKRSDAYHEQCILDLKGDIIQELLNESFKLIVGKYDILRTRFVYKKLHRPLQIVLGSSDFHLEFEDITHMESSEKMAHMERLKALDREKRFDLVQGPLMRAILLKTGDSVYQMLWSFHHILMDGWCIGIVLKDMLEHYKQLNAGSRPSLETHQYRLYLDWLASKNKEEAKVYWMQYLEDYKYKELLRKEGTSKEFRLAVLDIKLEEKVRTAVTHVASSSGITINSFFQAVWGILLSKYDNAEDVVFGAVISGRSPEIEGIERMVGLFINTIPVRVRLSGKTFHELAGEIQSSFISSEQYGYVPLSDIQAWSHRDLINHVMVFENYPLDREIRDTDGQQMEYGFQIAGCEILEHTNYDFSIIIEPGEDFIIRIVYNALAYDKETISILESYLLAIIGQVTACPQIEAGDVEVLSQEEKLKLMNVFNKPNRREAADFNF</sequence>
<dbReference type="PROSITE" id="PS50075">
    <property type="entry name" value="CARRIER"/>
    <property type="match status" value="3"/>
</dbReference>
<dbReference type="InterPro" id="IPR018201">
    <property type="entry name" value="Ketoacyl_synth_AS"/>
</dbReference>
<dbReference type="InterPro" id="IPR014030">
    <property type="entry name" value="Ketoacyl_synth_N"/>
</dbReference>
<dbReference type="GO" id="GO:0044550">
    <property type="term" value="P:secondary metabolite biosynthetic process"/>
    <property type="evidence" value="ECO:0007669"/>
    <property type="project" value="TreeGrafter"/>
</dbReference>
<keyword evidence="9" id="KW-0045">Antibiotic biosynthesis</keyword>
<dbReference type="InterPro" id="IPR015424">
    <property type="entry name" value="PyrdxlP-dep_Trfase"/>
</dbReference>
<evidence type="ECO:0000313" key="15">
    <source>
        <dbReference type="Proteomes" id="UP000033163"/>
    </source>
</evidence>
<dbReference type="EMBL" id="LN831776">
    <property type="protein sequence ID" value="CQR58132.1"/>
    <property type="molecule type" value="Genomic_DNA"/>
</dbReference>
<dbReference type="FunFam" id="3.40.50.980:FF:000001">
    <property type="entry name" value="Non-ribosomal peptide synthetase"/>
    <property type="match status" value="1"/>
</dbReference>
<dbReference type="Gene3D" id="1.10.1200.10">
    <property type="entry name" value="ACP-like"/>
    <property type="match status" value="3"/>
</dbReference>
<accession>A0A0E4CZ46</accession>
<dbReference type="InterPro" id="IPR000873">
    <property type="entry name" value="AMP-dep_synth/lig_dom"/>
</dbReference>
<dbReference type="SMART" id="SM00825">
    <property type="entry name" value="PKS_KS"/>
    <property type="match status" value="1"/>
</dbReference>
<dbReference type="InterPro" id="IPR010071">
    <property type="entry name" value="AA_adenyl_dom"/>
</dbReference>
<dbReference type="GO" id="GO:0016874">
    <property type="term" value="F:ligase activity"/>
    <property type="evidence" value="ECO:0007669"/>
    <property type="project" value="UniProtKB-KW"/>
</dbReference>
<keyword evidence="5" id="KW-0436">Ligase</keyword>
<dbReference type="InterPro" id="IPR036736">
    <property type="entry name" value="ACP-like_sf"/>
</dbReference>
<comment type="cofactor">
    <cofactor evidence="1">
        <name>pantetheine 4'-phosphate</name>
        <dbReference type="ChEBI" id="CHEBI:47942"/>
    </cofactor>
</comment>
<dbReference type="InterPro" id="IPR020841">
    <property type="entry name" value="PKS_Beta-ketoAc_synthase_dom"/>
</dbReference>
<dbReference type="Proteomes" id="UP000033163">
    <property type="component" value="Chromosome I"/>
</dbReference>
<dbReference type="Gene3D" id="3.40.640.10">
    <property type="entry name" value="Type I PLP-dependent aspartate aminotransferase-like (Major domain)"/>
    <property type="match status" value="1"/>
</dbReference>
<dbReference type="SUPFAM" id="SSF47336">
    <property type="entry name" value="ACP-like"/>
    <property type="match status" value="3"/>
</dbReference>
<evidence type="ECO:0000256" key="2">
    <source>
        <dbReference type="ARBA" id="ARBA00006432"/>
    </source>
</evidence>
<dbReference type="NCBIfam" id="TIGR01720">
    <property type="entry name" value="NRPS-para261"/>
    <property type="match status" value="1"/>
</dbReference>
<dbReference type="Pfam" id="PF00668">
    <property type="entry name" value="Condensation"/>
    <property type="match status" value="4"/>
</dbReference>
<dbReference type="PROSITE" id="PS52004">
    <property type="entry name" value="KS3_2"/>
    <property type="match status" value="1"/>
</dbReference>
<dbReference type="InterPro" id="IPR014031">
    <property type="entry name" value="Ketoacyl_synth_C"/>
</dbReference>
<keyword evidence="10" id="KW-0511">Multifunctional enzyme</keyword>
<dbReference type="NCBIfam" id="TIGR01733">
    <property type="entry name" value="AA-adenyl-dom"/>
    <property type="match status" value="1"/>
</dbReference>
<evidence type="ECO:0000259" key="13">
    <source>
        <dbReference type="PROSITE" id="PS52004"/>
    </source>
</evidence>
<dbReference type="PROSITE" id="PS00455">
    <property type="entry name" value="AMP_BINDING"/>
    <property type="match status" value="1"/>
</dbReference>
<dbReference type="GO" id="GO:0004315">
    <property type="term" value="F:3-oxoacyl-[acyl-carrier-protein] synthase activity"/>
    <property type="evidence" value="ECO:0007669"/>
    <property type="project" value="InterPro"/>
</dbReference>
<dbReference type="GO" id="GO:0005737">
    <property type="term" value="C:cytoplasm"/>
    <property type="evidence" value="ECO:0007669"/>
    <property type="project" value="TreeGrafter"/>
</dbReference>
<protein>
    <submittedName>
        <fullName evidence="14">Uncharacterized protein</fullName>
    </submittedName>
</protein>
<dbReference type="PANTHER" id="PTHR45527:SF1">
    <property type="entry name" value="FATTY ACID SYNTHASE"/>
    <property type="match status" value="1"/>
</dbReference>
<organism evidence="14 15">
    <name type="scientific">Paenibacillus riograndensis SBR5</name>
    <dbReference type="NCBI Taxonomy" id="1073571"/>
    <lineage>
        <taxon>Bacteria</taxon>
        <taxon>Bacillati</taxon>
        <taxon>Bacillota</taxon>
        <taxon>Bacilli</taxon>
        <taxon>Bacillales</taxon>
        <taxon>Paenibacillaceae</taxon>
        <taxon>Paenibacillus</taxon>
        <taxon>Paenibacillus sonchi group</taxon>
    </lineage>
</organism>
<feature type="domain" description="Ketosynthase family 3 (KS3)" evidence="13">
    <location>
        <begin position="25"/>
        <end position="448"/>
    </location>
</feature>